<evidence type="ECO:0000256" key="1">
    <source>
        <dbReference type="SAM" id="SignalP"/>
    </source>
</evidence>
<accession>A0ABU7BRS7</accession>
<sequence length="201" mass="22498">MESRQLFVFSFLLACVSLGDALLHGMRPPSYWGTVMQTKSPVNPVKEPFSMFAKPVNGFHSKRILPAPDQPEWTFPEVPVAPVNKQPVQLKVMEPVPSSRVAVRCGESKIHVEVKQDLLGIGKLIDPEEITLGGCPAAGIDHFSHVLIFESELHHCGSTLEVSQDGVIYAFKLLYHPKMWGMSPIIRSQRTEIVVECRYTY</sequence>
<dbReference type="Pfam" id="PF23344">
    <property type="entry name" value="ZP-N"/>
    <property type="match status" value="1"/>
</dbReference>
<dbReference type="InterPro" id="IPR055356">
    <property type="entry name" value="ZP-N"/>
</dbReference>
<evidence type="ECO:0000313" key="3">
    <source>
        <dbReference type="EMBL" id="MED6252676.1"/>
    </source>
</evidence>
<feature type="domain" description="ZP" evidence="2">
    <location>
        <begin position="104"/>
        <end position="201"/>
    </location>
</feature>
<dbReference type="PANTHER" id="PTHR11576">
    <property type="entry name" value="ZONA PELLUCIDA SPERM-BINDING PROTEIN 3"/>
    <property type="match status" value="1"/>
</dbReference>
<gene>
    <name evidence="3" type="ORF">ATANTOWER_015204</name>
</gene>
<proteinExistence type="predicted"/>
<keyword evidence="1" id="KW-0732">Signal</keyword>
<dbReference type="PROSITE" id="PS51257">
    <property type="entry name" value="PROKAR_LIPOPROTEIN"/>
    <property type="match status" value="1"/>
</dbReference>
<dbReference type="PROSITE" id="PS51034">
    <property type="entry name" value="ZP_2"/>
    <property type="match status" value="1"/>
</dbReference>
<evidence type="ECO:0000313" key="4">
    <source>
        <dbReference type="Proteomes" id="UP001345963"/>
    </source>
</evidence>
<organism evidence="3 4">
    <name type="scientific">Ataeniobius toweri</name>
    <dbReference type="NCBI Taxonomy" id="208326"/>
    <lineage>
        <taxon>Eukaryota</taxon>
        <taxon>Metazoa</taxon>
        <taxon>Chordata</taxon>
        <taxon>Craniata</taxon>
        <taxon>Vertebrata</taxon>
        <taxon>Euteleostomi</taxon>
        <taxon>Actinopterygii</taxon>
        <taxon>Neopterygii</taxon>
        <taxon>Teleostei</taxon>
        <taxon>Neoteleostei</taxon>
        <taxon>Acanthomorphata</taxon>
        <taxon>Ovalentaria</taxon>
        <taxon>Atherinomorphae</taxon>
        <taxon>Cyprinodontiformes</taxon>
        <taxon>Goodeidae</taxon>
        <taxon>Ataeniobius</taxon>
    </lineage>
</organism>
<keyword evidence="4" id="KW-1185">Reference proteome</keyword>
<dbReference type="InterPro" id="IPR001507">
    <property type="entry name" value="ZP_dom"/>
</dbReference>
<dbReference type="Gene3D" id="2.60.40.3210">
    <property type="entry name" value="Zona pellucida, ZP-N domain"/>
    <property type="match status" value="1"/>
</dbReference>
<dbReference type="EMBL" id="JAHUTI010062163">
    <property type="protein sequence ID" value="MED6252676.1"/>
    <property type="molecule type" value="Genomic_DNA"/>
</dbReference>
<dbReference type="PANTHER" id="PTHR11576:SF2">
    <property type="entry name" value="ZONA PELLUCIDA SPERM-BINDING PROTEIN 3"/>
    <property type="match status" value="1"/>
</dbReference>
<name>A0ABU7BRS7_9TELE</name>
<feature type="signal peptide" evidence="1">
    <location>
        <begin position="1"/>
        <end position="21"/>
    </location>
</feature>
<dbReference type="Proteomes" id="UP001345963">
    <property type="component" value="Unassembled WGS sequence"/>
</dbReference>
<protein>
    <recommendedName>
        <fullName evidence="2">ZP domain-containing protein</fullName>
    </recommendedName>
</protein>
<feature type="chain" id="PRO_5047259896" description="ZP domain-containing protein" evidence="1">
    <location>
        <begin position="22"/>
        <end position="201"/>
    </location>
</feature>
<comment type="caution">
    <text evidence="3">The sequence shown here is derived from an EMBL/GenBank/DDBJ whole genome shotgun (WGS) entry which is preliminary data.</text>
</comment>
<reference evidence="3 4" key="1">
    <citation type="submission" date="2021-07" db="EMBL/GenBank/DDBJ databases">
        <authorList>
            <person name="Palmer J.M."/>
        </authorList>
    </citation>
    <scope>NUCLEOTIDE SEQUENCE [LARGE SCALE GENOMIC DNA]</scope>
    <source>
        <strain evidence="3 4">AT_MEX2019</strain>
        <tissue evidence="3">Muscle</tissue>
    </source>
</reference>
<evidence type="ECO:0000259" key="2">
    <source>
        <dbReference type="PROSITE" id="PS51034"/>
    </source>
</evidence>